<sequence length="87" mass="9462">MSMSAEVSGKDPGDEKSAAPETSGGSRRRLGRPRGPVRVPLTVRILAGHNERLTEEVALQGLSPQYLVEQALAEYFTRLDRQRGDAA</sequence>
<keyword evidence="3" id="KW-1185">Reference proteome</keyword>
<proteinExistence type="predicted"/>
<dbReference type="AlphaFoldDB" id="A0A941F0G1"/>
<evidence type="ECO:0000313" key="2">
    <source>
        <dbReference type="EMBL" id="MBR7839124.1"/>
    </source>
</evidence>
<protein>
    <submittedName>
        <fullName evidence="2">Uncharacterized protein</fullName>
    </submittedName>
</protein>
<feature type="region of interest" description="Disordered" evidence="1">
    <location>
        <begin position="1"/>
        <end position="36"/>
    </location>
</feature>
<dbReference type="Proteomes" id="UP000675781">
    <property type="component" value="Unassembled WGS sequence"/>
</dbReference>
<reference evidence="2" key="1">
    <citation type="submission" date="2021-04" db="EMBL/GenBank/DDBJ databases">
        <title>Genome based classification of Actinospica acidithermotolerans sp. nov., an actinobacterium isolated from an Indonesian hot spring.</title>
        <authorList>
            <person name="Kusuma A.B."/>
            <person name="Putra K.E."/>
            <person name="Nafisah S."/>
            <person name="Loh J."/>
            <person name="Nouioui I."/>
            <person name="Goodfellow M."/>
        </authorList>
    </citation>
    <scope>NUCLEOTIDE SEQUENCE</scope>
    <source>
        <strain evidence="2">CSCA 57</strain>
    </source>
</reference>
<evidence type="ECO:0000313" key="3">
    <source>
        <dbReference type="Proteomes" id="UP000675781"/>
    </source>
</evidence>
<gene>
    <name evidence="2" type="ORF">KDL01_38030</name>
</gene>
<feature type="compositionally biased region" description="Basic and acidic residues" evidence="1">
    <location>
        <begin position="8"/>
        <end position="18"/>
    </location>
</feature>
<organism evidence="2 3">
    <name type="scientific">Actinospica durhamensis</name>
    <dbReference type="NCBI Taxonomy" id="1508375"/>
    <lineage>
        <taxon>Bacteria</taxon>
        <taxon>Bacillati</taxon>
        <taxon>Actinomycetota</taxon>
        <taxon>Actinomycetes</taxon>
        <taxon>Catenulisporales</taxon>
        <taxon>Actinospicaceae</taxon>
        <taxon>Actinospica</taxon>
    </lineage>
</organism>
<accession>A0A941F0G1</accession>
<comment type="caution">
    <text evidence="2">The sequence shown here is derived from an EMBL/GenBank/DDBJ whole genome shotgun (WGS) entry which is preliminary data.</text>
</comment>
<evidence type="ECO:0000256" key="1">
    <source>
        <dbReference type="SAM" id="MobiDB-lite"/>
    </source>
</evidence>
<name>A0A941F0G1_9ACTN</name>
<dbReference type="RefSeq" id="WP_212533565.1">
    <property type="nucleotide sequence ID" value="NZ_JAGSOG010000381.1"/>
</dbReference>
<dbReference type="EMBL" id="JAGSOG010000381">
    <property type="protein sequence ID" value="MBR7839124.1"/>
    <property type="molecule type" value="Genomic_DNA"/>
</dbReference>